<keyword evidence="1" id="KW-0812">Transmembrane</keyword>
<dbReference type="AlphaFoldDB" id="B9RU32"/>
<keyword evidence="1" id="KW-0472">Membrane</keyword>
<evidence type="ECO:0000313" key="3">
    <source>
        <dbReference type="Proteomes" id="UP000008311"/>
    </source>
</evidence>
<gene>
    <name evidence="2" type="ORF">RCOM_1461090</name>
</gene>
<keyword evidence="1" id="KW-1133">Transmembrane helix</keyword>
<keyword evidence="3" id="KW-1185">Reference proteome</keyword>
<feature type="transmembrane region" description="Helical" evidence="1">
    <location>
        <begin position="84"/>
        <end position="100"/>
    </location>
</feature>
<evidence type="ECO:0000256" key="1">
    <source>
        <dbReference type="SAM" id="Phobius"/>
    </source>
</evidence>
<accession>B9RU32</accession>
<dbReference type="EMBL" id="EQ973815">
    <property type="protein sequence ID" value="EEF45151.1"/>
    <property type="molecule type" value="Genomic_DNA"/>
</dbReference>
<sequence length="104" mass="11890">MKGKYFFKDLIGLILLGIDGVYLQDELFFQKSSIGTLEMVKDIRPLRMLGFPPSFHTRLISYLLNLFVTIQCLIILIQVSNRGRYSNLALSLLGALYYGFGNYT</sequence>
<dbReference type="InParanoid" id="B9RU32"/>
<reference evidence="3" key="1">
    <citation type="journal article" date="2010" name="Nat. Biotechnol.">
        <title>Draft genome sequence of the oilseed species Ricinus communis.</title>
        <authorList>
            <person name="Chan A.P."/>
            <person name="Crabtree J."/>
            <person name="Zhao Q."/>
            <person name="Lorenzi H."/>
            <person name="Orvis J."/>
            <person name="Puiu D."/>
            <person name="Melake-Berhan A."/>
            <person name="Jones K.M."/>
            <person name="Redman J."/>
            <person name="Chen G."/>
            <person name="Cahoon E.B."/>
            <person name="Gedil M."/>
            <person name="Stanke M."/>
            <person name="Haas B.J."/>
            <person name="Wortman J.R."/>
            <person name="Fraser-Liggett C.M."/>
            <person name="Ravel J."/>
            <person name="Rabinowicz P.D."/>
        </authorList>
    </citation>
    <scope>NUCLEOTIDE SEQUENCE [LARGE SCALE GENOMIC DNA]</scope>
    <source>
        <strain evidence="3">cv. Hale</strain>
    </source>
</reference>
<dbReference type="Proteomes" id="UP000008311">
    <property type="component" value="Unassembled WGS sequence"/>
</dbReference>
<organism evidence="2 3">
    <name type="scientific">Ricinus communis</name>
    <name type="common">Castor bean</name>
    <dbReference type="NCBI Taxonomy" id="3988"/>
    <lineage>
        <taxon>Eukaryota</taxon>
        <taxon>Viridiplantae</taxon>
        <taxon>Streptophyta</taxon>
        <taxon>Embryophyta</taxon>
        <taxon>Tracheophyta</taxon>
        <taxon>Spermatophyta</taxon>
        <taxon>Magnoliopsida</taxon>
        <taxon>eudicotyledons</taxon>
        <taxon>Gunneridae</taxon>
        <taxon>Pentapetalae</taxon>
        <taxon>rosids</taxon>
        <taxon>fabids</taxon>
        <taxon>Malpighiales</taxon>
        <taxon>Euphorbiaceae</taxon>
        <taxon>Acalyphoideae</taxon>
        <taxon>Acalypheae</taxon>
        <taxon>Ricinus</taxon>
    </lineage>
</organism>
<evidence type="ECO:0000313" key="2">
    <source>
        <dbReference type="EMBL" id="EEF45151.1"/>
    </source>
</evidence>
<proteinExistence type="predicted"/>
<name>B9RU32_RICCO</name>
<feature type="transmembrane region" description="Helical" evidence="1">
    <location>
        <begin position="59"/>
        <end position="77"/>
    </location>
</feature>
<protein>
    <submittedName>
        <fullName evidence="2">Uncharacterized protein</fullName>
    </submittedName>
</protein>